<dbReference type="Pfam" id="PF01380">
    <property type="entry name" value="SIS"/>
    <property type="match status" value="2"/>
</dbReference>
<evidence type="ECO:0000256" key="7">
    <source>
        <dbReference type="ARBA" id="ARBA00022679"/>
    </source>
</evidence>
<dbReference type="EMBL" id="DWZD01000017">
    <property type="protein sequence ID" value="HJA78432.1"/>
    <property type="molecule type" value="Genomic_DNA"/>
</dbReference>
<protein>
    <recommendedName>
        <fullName evidence="4 10">Glutamine--fructose-6-phosphate aminotransferase [isomerizing]</fullName>
        <ecNumber evidence="3 10">2.6.1.16</ecNumber>
    </recommendedName>
    <alternativeName>
        <fullName evidence="10">D-fructose-6-phosphate amidotransferase</fullName>
    </alternativeName>
    <alternativeName>
        <fullName evidence="10">GFAT</fullName>
    </alternativeName>
    <alternativeName>
        <fullName evidence="10">Glucosamine-6-phosphate synthase</fullName>
    </alternativeName>
    <alternativeName>
        <fullName evidence="10">Hexosephosphate aminotransferase</fullName>
    </alternativeName>
    <alternativeName>
        <fullName evidence="10">L-glutamine--D-fructose-6-phosphate amidotransferase</fullName>
    </alternativeName>
</protein>
<keyword evidence="7 10" id="KW-0808">Transferase</keyword>
<gene>
    <name evidence="10 13" type="primary">glmS</name>
    <name evidence="13" type="ORF">H9784_02505</name>
</gene>
<dbReference type="PANTHER" id="PTHR10937:SF0">
    <property type="entry name" value="GLUTAMINE--FRUCTOSE-6-PHOSPHATE TRANSAMINASE (ISOMERIZING)"/>
    <property type="match status" value="1"/>
</dbReference>
<feature type="active site" description="For Fru-6P isomerization activity" evidence="10">
    <location>
        <position position="601"/>
    </location>
</feature>
<dbReference type="SUPFAM" id="SSF53697">
    <property type="entry name" value="SIS domain"/>
    <property type="match status" value="1"/>
</dbReference>
<dbReference type="GO" id="GO:0097367">
    <property type="term" value="F:carbohydrate derivative binding"/>
    <property type="evidence" value="ECO:0007669"/>
    <property type="project" value="InterPro"/>
</dbReference>
<dbReference type="NCBIfam" id="NF001484">
    <property type="entry name" value="PRK00331.1"/>
    <property type="match status" value="1"/>
</dbReference>
<keyword evidence="5 10" id="KW-0963">Cytoplasm</keyword>
<dbReference type="FunFam" id="3.60.20.10:FF:000006">
    <property type="entry name" value="Glutamine--fructose-6-phosphate aminotransferase [isomerizing]"/>
    <property type="match status" value="1"/>
</dbReference>
<dbReference type="NCBIfam" id="TIGR01135">
    <property type="entry name" value="glmS"/>
    <property type="match status" value="1"/>
</dbReference>
<dbReference type="PANTHER" id="PTHR10937">
    <property type="entry name" value="GLUCOSAMINE--FRUCTOSE-6-PHOSPHATE AMINOTRANSFERASE, ISOMERIZING"/>
    <property type="match status" value="1"/>
</dbReference>
<accession>A0A9D2KP63</accession>
<comment type="subunit">
    <text evidence="10">Homodimer.</text>
</comment>
<dbReference type="InterPro" id="IPR017932">
    <property type="entry name" value="GATase_2_dom"/>
</dbReference>
<dbReference type="InterPro" id="IPR035466">
    <property type="entry name" value="GlmS/AgaS_SIS"/>
</dbReference>
<feature type="active site" description="Nucleophile; for GATase activity" evidence="10">
    <location>
        <position position="2"/>
    </location>
</feature>
<dbReference type="InterPro" id="IPR046348">
    <property type="entry name" value="SIS_dom_sf"/>
</dbReference>
<evidence type="ECO:0000256" key="10">
    <source>
        <dbReference type="HAMAP-Rule" id="MF_00164"/>
    </source>
</evidence>
<evidence type="ECO:0000256" key="9">
    <source>
        <dbReference type="ARBA" id="ARBA00022962"/>
    </source>
</evidence>
<feature type="domain" description="SIS" evidence="12">
    <location>
        <begin position="458"/>
        <end position="596"/>
    </location>
</feature>
<feature type="domain" description="Glutamine amidotransferase type-2" evidence="11">
    <location>
        <begin position="2"/>
        <end position="220"/>
    </location>
</feature>
<dbReference type="CDD" id="cd00714">
    <property type="entry name" value="GFAT"/>
    <property type="match status" value="1"/>
</dbReference>
<comment type="subcellular location">
    <subcellularLocation>
        <location evidence="2 10">Cytoplasm</location>
    </subcellularLocation>
</comment>
<dbReference type="InterPro" id="IPR029055">
    <property type="entry name" value="Ntn_hydrolases_N"/>
</dbReference>
<dbReference type="Gene3D" id="3.40.50.10490">
    <property type="entry name" value="Glucose-6-phosphate isomerase like protein, domain 1"/>
    <property type="match status" value="2"/>
</dbReference>
<dbReference type="AlphaFoldDB" id="A0A9D2KP63"/>
<dbReference type="CDD" id="cd05009">
    <property type="entry name" value="SIS_GlmS_GlmD_2"/>
    <property type="match status" value="1"/>
</dbReference>
<dbReference type="GO" id="GO:0005829">
    <property type="term" value="C:cytosol"/>
    <property type="evidence" value="ECO:0007669"/>
    <property type="project" value="TreeGrafter"/>
</dbReference>
<sequence length="606" mass="66177">MCGIIGYTGHRPGVPVVVEGLRRLEYRGYDSSGVAFGLKGELTVIRAKGKLAALEEKLALEPVTLATTAMGHTRWATHGEPAERNAHPHLSNDGRLAIVHNGIIENYQEIKDDLLRKGYVFHSETDTEVLVNLIAECRKSEPDLLQAFAAALRQAHGAYAVCLMDRDKPESLLAARMSAPLIFGLGTGEHFVASDIPAFLPYTRQVIFLEDGDIVRCDAGHHEILRLEDLAPVAHPVQTITWDMQAAQKGGYRHFMLKEIFEQPRVITDGLSGRVQDGEAHLPELDDLPVPERLHIVACGTSYHSGMWGRHLLESWAQVPVQVEIASEFRYRDSLLLGKGDMVLVISQSGETADTLAALRIARQKGVPVLGLCNVVGSSIAREASAVILTQAGPEISVASTKAMCSQMLMLALMALYWGRRAGVGSPEARARQLALLESLPQRLAEALPAMHERARELSRVYAQARNFFYLGRGHCFPLALEGALKLKELSYIHAEGYAAGEMKHGPIALIDPAFPSLVLALDDNLQPKVVSNMVEVKARQGKVIAICNGGREVDADDVWIIPALPAPLAGFMALPALQLFSYEMADYLGKDVDQPRNLAKSVTVE</sequence>
<proteinExistence type="inferred from homology"/>
<dbReference type="Proteomes" id="UP000823821">
    <property type="component" value="Unassembled WGS sequence"/>
</dbReference>
<dbReference type="GO" id="GO:0005975">
    <property type="term" value="P:carbohydrate metabolic process"/>
    <property type="evidence" value="ECO:0007669"/>
    <property type="project" value="UniProtKB-UniRule"/>
</dbReference>
<evidence type="ECO:0000256" key="8">
    <source>
        <dbReference type="ARBA" id="ARBA00022737"/>
    </source>
</evidence>
<evidence type="ECO:0000259" key="12">
    <source>
        <dbReference type="PROSITE" id="PS51464"/>
    </source>
</evidence>
<dbReference type="PROSITE" id="PS51464">
    <property type="entry name" value="SIS"/>
    <property type="match status" value="2"/>
</dbReference>
<dbReference type="InterPro" id="IPR001347">
    <property type="entry name" value="SIS_dom"/>
</dbReference>
<dbReference type="InterPro" id="IPR047084">
    <property type="entry name" value="GFAT_N"/>
</dbReference>
<dbReference type="Pfam" id="PF13522">
    <property type="entry name" value="GATase_6"/>
    <property type="match status" value="1"/>
</dbReference>
<comment type="function">
    <text evidence="10">Catalyzes the first step in hexosamine metabolism, converting fructose-6P into glucosamine-6P using glutamine as a nitrogen source.</text>
</comment>
<reference evidence="13" key="1">
    <citation type="journal article" date="2021" name="PeerJ">
        <title>Extensive microbial diversity within the chicken gut microbiome revealed by metagenomics and culture.</title>
        <authorList>
            <person name="Gilroy R."/>
            <person name="Ravi A."/>
            <person name="Getino M."/>
            <person name="Pursley I."/>
            <person name="Horton D.L."/>
            <person name="Alikhan N.F."/>
            <person name="Baker D."/>
            <person name="Gharbi K."/>
            <person name="Hall N."/>
            <person name="Watson M."/>
            <person name="Adriaenssens E.M."/>
            <person name="Foster-Nyarko E."/>
            <person name="Jarju S."/>
            <person name="Secka A."/>
            <person name="Antonio M."/>
            <person name="Oren A."/>
            <person name="Chaudhuri R.R."/>
            <person name="La Ragione R."/>
            <person name="Hildebrand F."/>
            <person name="Pallen M.J."/>
        </authorList>
    </citation>
    <scope>NUCLEOTIDE SEQUENCE</scope>
    <source>
        <strain evidence="13">5032</strain>
    </source>
</reference>
<evidence type="ECO:0000313" key="14">
    <source>
        <dbReference type="Proteomes" id="UP000823821"/>
    </source>
</evidence>
<dbReference type="EC" id="2.6.1.16" evidence="3 10"/>
<feature type="domain" description="SIS" evidence="12">
    <location>
        <begin position="281"/>
        <end position="424"/>
    </location>
</feature>
<evidence type="ECO:0000256" key="5">
    <source>
        <dbReference type="ARBA" id="ARBA00022490"/>
    </source>
</evidence>
<reference evidence="13" key="2">
    <citation type="submission" date="2021-04" db="EMBL/GenBank/DDBJ databases">
        <authorList>
            <person name="Gilroy R."/>
        </authorList>
    </citation>
    <scope>NUCLEOTIDE SEQUENCE</scope>
    <source>
        <strain evidence="13">5032</strain>
    </source>
</reference>
<dbReference type="HAMAP" id="MF_00164">
    <property type="entry name" value="GlmS"/>
    <property type="match status" value="1"/>
</dbReference>
<comment type="caution">
    <text evidence="13">The sequence shown here is derived from an EMBL/GenBank/DDBJ whole genome shotgun (WGS) entry which is preliminary data.</text>
</comment>
<name>A0A9D2KP63_9BACT</name>
<dbReference type="GO" id="GO:0004360">
    <property type="term" value="F:glutamine-fructose-6-phosphate transaminase (isomerizing) activity"/>
    <property type="evidence" value="ECO:0007669"/>
    <property type="project" value="UniProtKB-UniRule"/>
</dbReference>
<organism evidence="13 14">
    <name type="scientific">Candidatus Desulfovibrio intestinavium</name>
    <dbReference type="NCBI Taxonomy" id="2838534"/>
    <lineage>
        <taxon>Bacteria</taxon>
        <taxon>Pseudomonadati</taxon>
        <taxon>Thermodesulfobacteriota</taxon>
        <taxon>Desulfovibrionia</taxon>
        <taxon>Desulfovibrionales</taxon>
        <taxon>Desulfovibrionaceae</taxon>
        <taxon>Desulfovibrio</taxon>
    </lineage>
</organism>
<evidence type="ECO:0000256" key="2">
    <source>
        <dbReference type="ARBA" id="ARBA00004496"/>
    </source>
</evidence>
<keyword evidence="8" id="KW-0677">Repeat</keyword>
<dbReference type="FunFam" id="3.40.50.10490:FF:000001">
    <property type="entry name" value="Glutamine--fructose-6-phosphate aminotransferase [isomerizing]"/>
    <property type="match status" value="1"/>
</dbReference>
<dbReference type="GO" id="GO:0006002">
    <property type="term" value="P:fructose 6-phosphate metabolic process"/>
    <property type="evidence" value="ECO:0007669"/>
    <property type="project" value="TreeGrafter"/>
</dbReference>
<evidence type="ECO:0000259" key="11">
    <source>
        <dbReference type="PROSITE" id="PS51278"/>
    </source>
</evidence>
<dbReference type="CDD" id="cd05008">
    <property type="entry name" value="SIS_GlmS_GlmD_1"/>
    <property type="match status" value="1"/>
</dbReference>
<keyword evidence="6 10" id="KW-0032">Aminotransferase</keyword>
<dbReference type="GO" id="GO:0006047">
    <property type="term" value="P:UDP-N-acetylglucosamine metabolic process"/>
    <property type="evidence" value="ECO:0007669"/>
    <property type="project" value="TreeGrafter"/>
</dbReference>
<evidence type="ECO:0000256" key="1">
    <source>
        <dbReference type="ARBA" id="ARBA00001031"/>
    </source>
</evidence>
<dbReference type="SUPFAM" id="SSF56235">
    <property type="entry name" value="N-terminal nucleophile aminohydrolases (Ntn hydrolases)"/>
    <property type="match status" value="1"/>
</dbReference>
<evidence type="ECO:0000256" key="3">
    <source>
        <dbReference type="ARBA" id="ARBA00012916"/>
    </source>
</evidence>
<dbReference type="InterPro" id="IPR035490">
    <property type="entry name" value="GlmS/FrlB_SIS"/>
</dbReference>
<evidence type="ECO:0000256" key="6">
    <source>
        <dbReference type="ARBA" id="ARBA00022576"/>
    </source>
</evidence>
<evidence type="ECO:0000256" key="4">
    <source>
        <dbReference type="ARBA" id="ARBA00016090"/>
    </source>
</evidence>
<comment type="catalytic activity">
    <reaction evidence="1 10">
        <text>D-fructose 6-phosphate + L-glutamine = D-glucosamine 6-phosphate + L-glutamate</text>
        <dbReference type="Rhea" id="RHEA:13237"/>
        <dbReference type="ChEBI" id="CHEBI:29985"/>
        <dbReference type="ChEBI" id="CHEBI:58359"/>
        <dbReference type="ChEBI" id="CHEBI:58725"/>
        <dbReference type="ChEBI" id="CHEBI:61527"/>
        <dbReference type="EC" id="2.6.1.16"/>
    </reaction>
</comment>
<dbReference type="InterPro" id="IPR005855">
    <property type="entry name" value="GFAT"/>
</dbReference>
<dbReference type="GO" id="GO:0006487">
    <property type="term" value="P:protein N-linked glycosylation"/>
    <property type="evidence" value="ECO:0007669"/>
    <property type="project" value="TreeGrafter"/>
</dbReference>
<evidence type="ECO:0000313" key="13">
    <source>
        <dbReference type="EMBL" id="HJA78432.1"/>
    </source>
</evidence>
<keyword evidence="9" id="KW-0315">Glutamine amidotransferase</keyword>
<dbReference type="Gene3D" id="3.60.20.10">
    <property type="entry name" value="Glutamine Phosphoribosylpyrophosphate, subunit 1, domain 1"/>
    <property type="match status" value="1"/>
</dbReference>
<feature type="initiator methionine" description="Removed" evidence="10">
    <location>
        <position position="1"/>
    </location>
</feature>
<dbReference type="PROSITE" id="PS51278">
    <property type="entry name" value="GATASE_TYPE_2"/>
    <property type="match status" value="1"/>
</dbReference>